<organism evidence="1 2">
    <name type="scientific">Corchorus capsularis</name>
    <name type="common">Jute</name>
    <dbReference type="NCBI Taxonomy" id="210143"/>
    <lineage>
        <taxon>Eukaryota</taxon>
        <taxon>Viridiplantae</taxon>
        <taxon>Streptophyta</taxon>
        <taxon>Embryophyta</taxon>
        <taxon>Tracheophyta</taxon>
        <taxon>Spermatophyta</taxon>
        <taxon>Magnoliopsida</taxon>
        <taxon>eudicotyledons</taxon>
        <taxon>Gunneridae</taxon>
        <taxon>Pentapetalae</taxon>
        <taxon>rosids</taxon>
        <taxon>malvids</taxon>
        <taxon>Malvales</taxon>
        <taxon>Malvaceae</taxon>
        <taxon>Grewioideae</taxon>
        <taxon>Apeibeae</taxon>
        <taxon>Corchorus</taxon>
    </lineage>
</organism>
<comment type="caution">
    <text evidence="1">The sequence shown here is derived from an EMBL/GenBank/DDBJ whole genome shotgun (WGS) entry which is preliminary data.</text>
</comment>
<dbReference type="EMBL" id="AWWV01000014">
    <property type="protein sequence ID" value="OMP12400.1"/>
    <property type="molecule type" value="Genomic_DNA"/>
</dbReference>
<sequence>MAPPFSMNEIAFDPTCINTDILLGADRIPHQIQYL</sequence>
<keyword evidence="2" id="KW-1185">Reference proteome</keyword>
<name>A0A1R3KZB2_COCAP</name>
<accession>A0A1R3KZB2</accession>
<dbReference type="Proteomes" id="UP000188268">
    <property type="component" value="Unassembled WGS sequence"/>
</dbReference>
<dbReference type="Gramene" id="OMP12400">
    <property type="protein sequence ID" value="OMP12400"/>
    <property type="gene ID" value="CCACVL1_00010"/>
</dbReference>
<proteinExistence type="predicted"/>
<protein>
    <submittedName>
        <fullName evidence="1">Uncharacterized protein</fullName>
    </submittedName>
</protein>
<gene>
    <name evidence="1" type="ORF">CCACVL1_00010</name>
</gene>
<dbReference type="AlphaFoldDB" id="A0A1R3KZB2"/>
<evidence type="ECO:0000313" key="2">
    <source>
        <dbReference type="Proteomes" id="UP000188268"/>
    </source>
</evidence>
<evidence type="ECO:0000313" key="1">
    <source>
        <dbReference type="EMBL" id="OMP12400.1"/>
    </source>
</evidence>
<reference evidence="1 2" key="1">
    <citation type="submission" date="2013-09" db="EMBL/GenBank/DDBJ databases">
        <title>Corchorus capsularis genome sequencing.</title>
        <authorList>
            <person name="Alam M."/>
            <person name="Haque M.S."/>
            <person name="Islam M.S."/>
            <person name="Emdad E.M."/>
            <person name="Islam M.M."/>
            <person name="Ahmed B."/>
            <person name="Halim A."/>
            <person name="Hossen Q.M.M."/>
            <person name="Hossain M.Z."/>
            <person name="Ahmed R."/>
            <person name="Khan M.M."/>
            <person name="Islam R."/>
            <person name="Rashid M.M."/>
            <person name="Khan S.A."/>
            <person name="Rahman M.S."/>
            <person name="Alam M."/>
        </authorList>
    </citation>
    <scope>NUCLEOTIDE SEQUENCE [LARGE SCALE GENOMIC DNA]</scope>
    <source>
        <strain evidence="2">cv. CVL-1</strain>
        <tissue evidence="1">Whole seedling</tissue>
    </source>
</reference>